<dbReference type="PANTHER" id="PTHR30154">
    <property type="entry name" value="LEUCINE-RESPONSIVE REGULATORY PROTEIN"/>
    <property type="match status" value="1"/>
</dbReference>
<dbReference type="InterPro" id="IPR036388">
    <property type="entry name" value="WH-like_DNA-bd_sf"/>
</dbReference>
<dbReference type="CDD" id="cd00090">
    <property type="entry name" value="HTH_ARSR"/>
    <property type="match status" value="1"/>
</dbReference>
<accession>A0A7C3ET50</accession>
<dbReference type="Pfam" id="PF13404">
    <property type="entry name" value="HTH_AsnC-type"/>
    <property type="match status" value="1"/>
</dbReference>
<dbReference type="SUPFAM" id="SSF54909">
    <property type="entry name" value="Dimeric alpha+beta barrel"/>
    <property type="match status" value="1"/>
</dbReference>
<evidence type="ECO:0000256" key="2">
    <source>
        <dbReference type="ARBA" id="ARBA00023125"/>
    </source>
</evidence>
<keyword evidence="2" id="KW-0238">DNA-binding</keyword>
<name>A0A7C3ET50_9CREN</name>
<proteinExistence type="predicted"/>
<dbReference type="Gene3D" id="1.10.10.10">
    <property type="entry name" value="Winged helix-like DNA-binding domain superfamily/Winged helix DNA-binding domain"/>
    <property type="match status" value="1"/>
</dbReference>
<dbReference type="PANTHER" id="PTHR30154:SF34">
    <property type="entry name" value="TRANSCRIPTIONAL REGULATOR AZLB"/>
    <property type="match status" value="1"/>
</dbReference>
<keyword evidence="1" id="KW-0805">Transcription regulation</keyword>
<organism evidence="5">
    <name type="scientific">Candidatus Methanomethylicus mesodigestus</name>
    <dbReference type="NCBI Taxonomy" id="1867258"/>
    <lineage>
        <taxon>Archaea</taxon>
        <taxon>Thermoproteota</taxon>
        <taxon>Methanosuratincolia</taxon>
        <taxon>Candidatus Methanomethylicales</taxon>
        <taxon>Candidatus Methanomethylicaceae</taxon>
        <taxon>Candidatus Methanomethylicus</taxon>
    </lineage>
</organism>
<sequence>MDQIDMQLLKLLTEDSRMSYTELAERIGISETAIRRRMKKLVDEKVITQFTIKVDQEKIGKSITAFVGVDVGGEIGPVAGSELMNKEEISELYTITGDFDIIMKVTCRTVKDLEKTIEFVRGMDFTQKTKTYVVLNKLKDCSTSI</sequence>
<evidence type="ECO:0000259" key="4">
    <source>
        <dbReference type="PROSITE" id="PS50956"/>
    </source>
</evidence>
<reference evidence="5" key="1">
    <citation type="journal article" date="2020" name="mSystems">
        <title>Genome- and Community-Level Interaction Insights into Carbon Utilization and Element Cycling Functions of Hydrothermarchaeota in Hydrothermal Sediment.</title>
        <authorList>
            <person name="Zhou Z."/>
            <person name="Liu Y."/>
            <person name="Xu W."/>
            <person name="Pan J."/>
            <person name="Luo Z.H."/>
            <person name="Li M."/>
        </authorList>
    </citation>
    <scope>NUCLEOTIDE SEQUENCE [LARGE SCALE GENOMIC DNA]</scope>
    <source>
        <strain evidence="5">SpSt-468</strain>
    </source>
</reference>
<feature type="domain" description="HTH asnC-type" evidence="4">
    <location>
        <begin position="1"/>
        <end position="62"/>
    </location>
</feature>
<dbReference type="GO" id="GO:0043565">
    <property type="term" value="F:sequence-specific DNA binding"/>
    <property type="evidence" value="ECO:0007669"/>
    <property type="project" value="InterPro"/>
</dbReference>
<dbReference type="PROSITE" id="PS50956">
    <property type="entry name" value="HTH_ASNC_2"/>
    <property type="match status" value="1"/>
</dbReference>
<dbReference type="InterPro" id="IPR036390">
    <property type="entry name" value="WH_DNA-bd_sf"/>
</dbReference>
<dbReference type="InterPro" id="IPR011008">
    <property type="entry name" value="Dimeric_a/b-barrel"/>
</dbReference>
<gene>
    <name evidence="5" type="ORF">ENS19_05485</name>
</gene>
<dbReference type="PRINTS" id="PR00033">
    <property type="entry name" value="HTHASNC"/>
</dbReference>
<evidence type="ECO:0000256" key="1">
    <source>
        <dbReference type="ARBA" id="ARBA00023015"/>
    </source>
</evidence>
<comment type="caution">
    <text evidence="5">The sequence shown here is derived from an EMBL/GenBank/DDBJ whole genome shotgun (WGS) entry which is preliminary data.</text>
</comment>
<dbReference type="GO" id="GO:0005829">
    <property type="term" value="C:cytosol"/>
    <property type="evidence" value="ECO:0007669"/>
    <property type="project" value="TreeGrafter"/>
</dbReference>
<dbReference type="AlphaFoldDB" id="A0A7C3ET50"/>
<dbReference type="SMART" id="SM00344">
    <property type="entry name" value="HTH_ASNC"/>
    <property type="match status" value="1"/>
</dbReference>
<evidence type="ECO:0000313" key="5">
    <source>
        <dbReference type="EMBL" id="HFK20720.1"/>
    </source>
</evidence>
<keyword evidence="3" id="KW-0804">Transcription</keyword>
<protein>
    <submittedName>
        <fullName evidence="5">Lrp/AsnC family transcriptional regulator</fullName>
    </submittedName>
</protein>
<evidence type="ECO:0000256" key="3">
    <source>
        <dbReference type="ARBA" id="ARBA00023163"/>
    </source>
</evidence>
<dbReference type="Pfam" id="PF01037">
    <property type="entry name" value="AsnC_trans_reg"/>
    <property type="match status" value="1"/>
</dbReference>
<dbReference type="InterPro" id="IPR019888">
    <property type="entry name" value="Tscrpt_reg_AsnC-like"/>
</dbReference>
<dbReference type="Gene3D" id="3.30.70.920">
    <property type="match status" value="1"/>
</dbReference>
<dbReference type="InterPro" id="IPR011991">
    <property type="entry name" value="ArsR-like_HTH"/>
</dbReference>
<dbReference type="SUPFAM" id="SSF46785">
    <property type="entry name" value="Winged helix' DNA-binding domain"/>
    <property type="match status" value="1"/>
</dbReference>
<dbReference type="InterPro" id="IPR000485">
    <property type="entry name" value="AsnC-type_HTH_dom"/>
</dbReference>
<dbReference type="GO" id="GO:0043200">
    <property type="term" value="P:response to amino acid"/>
    <property type="evidence" value="ECO:0007669"/>
    <property type="project" value="TreeGrafter"/>
</dbReference>
<dbReference type="EMBL" id="DSTX01000010">
    <property type="protein sequence ID" value="HFK20720.1"/>
    <property type="molecule type" value="Genomic_DNA"/>
</dbReference>
<dbReference type="InterPro" id="IPR019887">
    <property type="entry name" value="Tscrpt_reg_AsnC/Lrp_C"/>
</dbReference>